<gene>
    <name evidence="2" type="ORF">GCM10007964_40920</name>
</gene>
<protein>
    <recommendedName>
        <fullName evidence="4">Secreted protein</fullName>
    </recommendedName>
</protein>
<comment type="caution">
    <text evidence="2">The sequence shown here is derived from an EMBL/GenBank/DDBJ whole genome shotgun (WGS) entry which is preliminary data.</text>
</comment>
<dbReference type="Proteomes" id="UP000645217">
    <property type="component" value="Unassembled WGS sequence"/>
</dbReference>
<keyword evidence="1" id="KW-0732">Signal</keyword>
<name>A0A917R7R7_9ACTN</name>
<dbReference type="AlphaFoldDB" id="A0A917R7R7"/>
<evidence type="ECO:0008006" key="4">
    <source>
        <dbReference type="Google" id="ProtNLM"/>
    </source>
</evidence>
<feature type="chain" id="PRO_5038776221" description="Secreted protein" evidence="1">
    <location>
        <begin position="24"/>
        <end position="171"/>
    </location>
</feature>
<dbReference type="EMBL" id="BMNT01000022">
    <property type="protein sequence ID" value="GGK94317.1"/>
    <property type="molecule type" value="Genomic_DNA"/>
</dbReference>
<feature type="signal peptide" evidence="1">
    <location>
        <begin position="1"/>
        <end position="23"/>
    </location>
</feature>
<evidence type="ECO:0000313" key="2">
    <source>
        <dbReference type="EMBL" id="GGK94317.1"/>
    </source>
</evidence>
<evidence type="ECO:0000256" key="1">
    <source>
        <dbReference type="SAM" id="SignalP"/>
    </source>
</evidence>
<evidence type="ECO:0000313" key="3">
    <source>
        <dbReference type="Proteomes" id="UP000645217"/>
    </source>
</evidence>
<reference evidence="2" key="1">
    <citation type="journal article" date="2014" name="Int. J. Syst. Evol. Microbiol.">
        <title>Complete genome sequence of Corynebacterium casei LMG S-19264T (=DSM 44701T), isolated from a smear-ripened cheese.</title>
        <authorList>
            <consortium name="US DOE Joint Genome Institute (JGI-PGF)"/>
            <person name="Walter F."/>
            <person name="Albersmeier A."/>
            <person name="Kalinowski J."/>
            <person name="Ruckert C."/>
        </authorList>
    </citation>
    <scope>NUCLEOTIDE SEQUENCE</scope>
    <source>
        <strain evidence="2">JCM 13064</strain>
    </source>
</reference>
<organism evidence="2 3">
    <name type="scientific">Sphaerisporangium melleum</name>
    <dbReference type="NCBI Taxonomy" id="321316"/>
    <lineage>
        <taxon>Bacteria</taxon>
        <taxon>Bacillati</taxon>
        <taxon>Actinomycetota</taxon>
        <taxon>Actinomycetes</taxon>
        <taxon>Streptosporangiales</taxon>
        <taxon>Streptosporangiaceae</taxon>
        <taxon>Sphaerisporangium</taxon>
    </lineage>
</organism>
<accession>A0A917R7R7</accession>
<reference evidence="2" key="2">
    <citation type="submission" date="2020-09" db="EMBL/GenBank/DDBJ databases">
        <authorList>
            <person name="Sun Q."/>
            <person name="Ohkuma M."/>
        </authorList>
    </citation>
    <scope>NUCLEOTIDE SEQUENCE</scope>
    <source>
        <strain evidence="2">JCM 13064</strain>
    </source>
</reference>
<sequence>MALRLASAAAGVALALGGPWSMAGEGTRGGAGVLEDSGGGGVLDGFVIGYVPPGAGPATSDFAYEPEDGVRFASRVWERETGEGHAVNLTVVVMRAGRFTTLGEVRGFLSAYHGRDPSSWTESQVGARPALASAGQVCWLAEPGVALSVTLDPTRFAPAEPLTVAESVRTA</sequence>
<keyword evidence="3" id="KW-1185">Reference proteome</keyword>
<proteinExistence type="predicted"/>